<gene>
    <name evidence="1" type="ORF">X943_000595</name>
</gene>
<organism evidence="1 2">
    <name type="scientific">Babesia divergens</name>
    <dbReference type="NCBI Taxonomy" id="32595"/>
    <lineage>
        <taxon>Eukaryota</taxon>
        <taxon>Sar</taxon>
        <taxon>Alveolata</taxon>
        <taxon>Apicomplexa</taxon>
        <taxon>Aconoidasida</taxon>
        <taxon>Piroplasmida</taxon>
        <taxon>Babesiidae</taxon>
        <taxon>Babesia</taxon>
    </lineage>
</organism>
<reference evidence="1" key="2">
    <citation type="submission" date="2021-05" db="EMBL/GenBank/DDBJ databases">
        <authorList>
            <person name="Pain A."/>
        </authorList>
    </citation>
    <scope>NUCLEOTIDE SEQUENCE</scope>
    <source>
        <strain evidence="1">1802A</strain>
    </source>
</reference>
<comment type="caution">
    <text evidence="1">The sequence shown here is derived from an EMBL/GenBank/DDBJ whole genome shotgun (WGS) entry which is preliminary data.</text>
</comment>
<dbReference type="Proteomes" id="UP001195914">
    <property type="component" value="Unassembled WGS sequence"/>
</dbReference>
<protein>
    <submittedName>
        <fullName evidence="1">GCC2 and GCC3 domain containing protein</fullName>
    </submittedName>
</protein>
<evidence type="ECO:0000313" key="2">
    <source>
        <dbReference type="Proteomes" id="UP001195914"/>
    </source>
</evidence>
<reference evidence="1" key="1">
    <citation type="journal article" date="2014" name="Nucleic Acids Res.">
        <title>The evolutionary dynamics of variant antigen genes in Babesia reveal a history of genomic innovation underlying host-parasite interaction.</title>
        <authorList>
            <person name="Jackson A.P."/>
            <person name="Otto T.D."/>
            <person name="Darby A."/>
            <person name="Ramaprasad A."/>
            <person name="Xia D."/>
            <person name="Echaide I.E."/>
            <person name="Farber M."/>
            <person name="Gahlot S."/>
            <person name="Gamble J."/>
            <person name="Gupta D."/>
            <person name="Gupta Y."/>
            <person name="Jackson L."/>
            <person name="Malandrin L."/>
            <person name="Malas T.B."/>
            <person name="Moussa E."/>
            <person name="Nair M."/>
            <person name="Reid A.J."/>
            <person name="Sanders M."/>
            <person name="Sharma J."/>
            <person name="Tracey A."/>
            <person name="Quail M.A."/>
            <person name="Weir W."/>
            <person name="Wastling J.M."/>
            <person name="Hall N."/>
            <person name="Willadsen P."/>
            <person name="Lingelbach K."/>
            <person name="Shiels B."/>
            <person name="Tait A."/>
            <person name="Berriman M."/>
            <person name="Allred D.R."/>
            <person name="Pain A."/>
        </authorList>
    </citation>
    <scope>NUCLEOTIDE SEQUENCE</scope>
    <source>
        <strain evidence="1">1802A</strain>
    </source>
</reference>
<accession>A0AAD9LIV3</accession>
<keyword evidence="2" id="KW-1185">Reference proteome</keyword>
<name>A0AAD9LIV3_BABDI</name>
<evidence type="ECO:0000313" key="1">
    <source>
        <dbReference type="EMBL" id="KAK1937267.1"/>
    </source>
</evidence>
<sequence>MGSMAADSVYVIRDDKSPLGKVMLGARHDKRGVTTIDNYLSSMFSMKCPSELKLDDHHLPKDTRRKKNVQNTAYYDINSADLNTMVEKYNETLVRGEKTRKIKDIIATYKKNPVRALKSNLYYKYGPDSHFKEDDSSEYAKFMQMLHAIKAASPHTTMLDRQTMGTEGTVHSEEGSGAVHKAPVELNSEYCNSCRIFKERHGLDLCGSSCDIYHTGCDSKSGGEFCKPLVQTRFYRPLREAFFVPIEHYTFSATVSVYLGAANETCGTTESYKGGIILDRYVNERAVNIMEEITIDDRRVFHGGPFSYSEGIKTFAICMCMTDDSDYTNTCYQVSQHTHKFGEVVMFDPSNTTFTEVPLGHGIKLQDPGKVVILLQDDRTRGGCGSLFEMYDYDWENGGIKRLPSHAAHIKIIEANSTGEFEIEFDQPGSFRICLVDKATLEVKEHAQAYNVAGFRQDGEAVLYRTVSGELTCSSALLEYYGSEAPSIDGIYIVNSSTDCNGHIIGRWSGGIQPYFKHPDMKSTYWMAKGMKLFVDESHLLPSYKICLQNTLKAGAIAVGNARIQDHFDALEDHMVDTKFHSKSYPDDIYNLVVSRYSAFIMNLILNLKSEDANIANILNLESLDRVAYYYRILENADEIMLHFRVYTASNLITVWLMSDDDPVFYPLRTISVPHPVSVRAVNMNDTLIIYVLHANAEVSSYEIYDSKTFRDQVTKKHTTTKAMANPLYMDIMPFDDKSNFMGPGRIACVSEHANGDSHCFLPMPMTNEIVWVSVNNKKGNIVFTGRYVSGDSVDDLDPAMGSPSSLIATWFKHAEQTHIVVTFVRENGEDGALILVDTTKKTMSIVSPVSNLSYGSRIRNLYSAFNSNKNRSVVVIREDFTYNAYRSDIYVDDALNRISDAEDSKWRVSWVPFNGLVKFPDTQYTLYPRLLVDTKYVLHPSSAGVAQRVPQDIQYALEPTDSIETELLNIVKVDSAGNLTVQSSTMYRASFNIVQSLLWLQRKFPVAVAFACPDGMFFSGTICKPCPVGTYNSYETIKEEPELAFRCKVIRLVRGEVLVVSRVSRAHINQLLGFKSVLLLVGPMPIPM</sequence>
<dbReference type="AlphaFoldDB" id="A0AAD9LIV3"/>
<proteinExistence type="predicted"/>
<dbReference type="EMBL" id="JAHBMH010000033">
    <property type="protein sequence ID" value="KAK1937267.1"/>
    <property type="molecule type" value="Genomic_DNA"/>
</dbReference>